<evidence type="ECO:0000256" key="4">
    <source>
        <dbReference type="ARBA" id="ARBA00022448"/>
    </source>
</evidence>
<gene>
    <name evidence="10" type="ORF">OEZ85_010668</name>
</gene>
<reference evidence="10 11" key="1">
    <citation type="submission" date="2023-05" db="EMBL/GenBank/DDBJ databases">
        <title>A 100% complete, gapless, phased diploid assembly of the Scenedesmus obliquus UTEX 3031 genome.</title>
        <authorList>
            <person name="Biondi T.C."/>
            <person name="Hanschen E.R."/>
            <person name="Kwon T."/>
            <person name="Eng W."/>
            <person name="Kruse C.P.S."/>
            <person name="Koehler S.I."/>
            <person name="Kunde Y."/>
            <person name="Gleasner C.D."/>
            <person name="You Mak K.T."/>
            <person name="Polle J."/>
            <person name="Hovde B.T."/>
            <person name="Starkenburg S.R."/>
        </authorList>
    </citation>
    <scope>NUCLEOTIDE SEQUENCE [LARGE SCALE GENOMIC DNA]</scope>
    <source>
        <strain evidence="10 11">DOE0152z</strain>
    </source>
</reference>
<accession>A0ABY8TQ33</accession>
<keyword evidence="11" id="KW-1185">Reference proteome</keyword>
<evidence type="ECO:0000256" key="6">
    <source>
        <dbReference type="ARBA" id="ARBA00022927"/>
    </source>
</evidence>
<name>A0ABY8TQ33_TETOB</name>
<dbReference type="PANTHER" id="PTHR12596:SF1">
    <property type="entry name" value="EXPORTIN-4"/>
    <property type="match status" value="1"/>
</dbReference>
<comment type="similarity">
    <text evidence="3">Belongs to the exportin family.</text>
</comment>
<dbReference type="InterPro" id="IPR016024">
    <property type="entry name" value="ARM-type_fold"/>
</dbReference>
<dbReference type="InterPro" id="IPR044189">
    <property type="entry name" value="XPO4/7-like"/>
</dbReference>
<keyword evidence="4" id="KW-0813">Transport</keyword>
<dbReference type="SUPFAM" id="SSF48371">
    <property type="entry name" value="ARM repeat"/>
    <property type="match status" value="1"/>
</dbReference>
<evidence type="ECO:0000313" key="11">
    <source>
        <dbReference type="Proteomes" id="UP001244341"/>
    </source>
</evidence>
<dbReference type="Proteomes" id="UP001244341">
    <property type="component" value="Chromosome 2b"/>
</dbReference>
<dbReference type="PANTHER" id="PTHR12596">
    <property type="entry name" value="EXPORTIN 4,7-RELATED"/>
    <property type="match status" value="1"/>
</dbReference>
<keyword evidence="6" id="KW-0653">Protein transport</keyword>
<evidence type="ECO:0000256" key="8">
    <source>
        <dbReference type="ARBA" id="ARBA00040444"/>
    </source>
</evidence>
<evidence type="ECO:0000256" key="2">
    <source>
        <dbReference type="ARBA" id="ARBA00004496"/>
    </source>
</evidence>
<dbReference type="SMART" id="SM00913">
    <property type="entry name" value="IBN_N"/>
    <property type="match status" value="1"/>
</dbReference>
<evidence type="ECO:0000256" key="3">
    <source>
        <dbReference type="ARBA" id="ARBA00009466"/>
    </source>
</evidence>
<evidence type="ECO:0000259" key="9">
    <source>
        <dbReference type="PROSITE" id="PS50166"/>
    </source>
</evidence>
<dbReference type="InterPro" id="IPR001494">
    <property type="entry name" value="Importin-beta_N"/>
</dbReference>
<dbReference type="InterPro" id="IPR011989">
    <property type="entry name" value="ARM-like"/>
</dbReference>
<proteinExistence type="inferred from homology"/>
<evidence type="ECO:0000256" key="5">
    <source>
        <dbReference type="ARBA" id="ARBA00022490"/>
    </source>
</evidence>
<keyword evidence="7" id="KW-0539">Nucleus</keyword>
<evidence type="ECO:0000256" key="1">
    <source>
        <dbReference type="ARBA" id="ARBA00004123"/>
    </source>
</evidence>
<comment type="subcellular location">
    <subcellularLocation>
        <location evidence="2">Cytoplasm</location>
    </subcellularLocation>
    <subcellularLocation>
        <location evidence="1">Nucleus</location>
    </subcellularLocation>
</comment>
<dbReference type="Pfam" id="PF03810">
    <property type="entry name" value="IBN_N"/>
    <property type="match status" value="1"/>
</dbReference>
<organism evidence="10 11">
    <name type="scientific">Tetradesmus obliquus</name>
    <name type="common">Green alga</name>
    <name type="synonym">Acutodesmus obliquus</name>
    <dbReference type="NCBI Taxonomy" id="3088"/>
    <lineage>
        <taxon>Eukaryota</taxon>
        <taxon>Viridiplantae</taxon>
        <taxon>Chlorophyta</taxon>
        <taxon>core chlorophytes</taxon>
        <taxon>Chlorophyceae</taxon>
        <taxon>CS clade</taxon>
        <taxon>Sphaeropleales</taxon>
        <taxon>Scenedesmaceae</taxon>
        <taxon>Tetradesmus</taxon>
    </lineage>
</organism>
<dbReference type="Gene3D" id="1.25.10.10">
    <property type="entry name" value="Leucine-rich Repeat Variant"/>
    <property type="match status" value="2"/>
</dbReference>
<feature type="domain" description="Importin N-terminal" evidence="9">
    <location>
        <begin position="29"/>
        <end position="95"/>
    </location>
</feature>
<keyword evidence="5" id="KW-0963">Cytoplasm</keyword>
<dbReference type="EMBL" id="CP126209">
    <property type="protein sequence ID" value="WIA10478.1"/>
    <property type="molecule type" value="Genomic_DNA"/>
</dbReference>
<dbReference type="PROSITE" id="PS50166">
    <property type="entry name" value="IMPORTIN_B_NT"/>
    <property type="match status" value="1"/>
</dbReference>
<protein>
    <recommendedName>
        <fullName evidence="8">Exportin-4</fullName>
    </recommendedName>
</protein>
<evidence type="ECO:0000256" key="7">
    <source>
        <dbReference type="ARBA" id="ARBA00023242"/>
    </source>
</evidence>
<sequence length="1222" mass="128241">MYMASVEECRSAVERACLEFQNPATQAQAEQVLLQFRRSPGSLPACRHILEASGSAEARFHAACTLREALLREWATHTEEERGSLRSYLLQYVLHHAGEPQLQVVRAILQGTLAVMLKRSWLDTPPEARAAFFQELDASAKAAGSPAAAVVSLQVMEAVVSEFSLVTASALGLSWEFHETCRNQLEDQFLRQIFEHALRSAQQAAAEVAAAGPAGAASAPAAAACTASMQLMAAVLAWDFKATHSSFVSASSALRGAAITNPQGGRKGLPDTTQVKPGAQWADLLLPAATTEWLLPLMAVLQGPAAGSQLAQAARQLVVAFCCLAGDVFPKQPVSAAAATGAAPVPAAPVTVAHVAQMLRLVLPWCMPAQQALQAALSGDEGQLVDACRALAALCMGHKVAVLEAASAALQGAQQQQQASLFSALEELTRSFLVAGGVSAAAAPEPWLPDCTEMLLECWSGLLTLQCGYAMTAAPLPPQAVECATRLGATVVEAALADAAAGAHEDADDDEESGAGAVHQEEWMVRVAMLLRAQPAASFSQLGELLAAKQQALAHAASTAGDPSELLEQLYWLARMAAHALADTGVGEVPLPPEAVLLAVGDSSLTAAAAAGAAPPQQQQQQAAAGAAAVERLSRALLELTALCLQQAAAAVVSSRLMEGAVWGAARWADTYLFSEEEEPLPEALEAAFGDAAGAHILDMLLHVAQHCLAAFPGEAELHRQVCHTLLPTLVHRKPLCRRVIAMPSWQALAAAFARRDAALTTQLSQKFQRALCRSLCLAASGFGDEAQAQQYVSHLLLQTVNDVAALAQQQQLAAMAQRADVQLQVCCMLEVLRGAAAGALPATCPALLGLFSGLLGPLLALHAAFKHVAPVVALLLKLADDIVENVGVYIEAPQQREQLLNWTLQLLMQYRDSNLWQVSLQTAKSLKEDRAAEQCRDLRAVLNLLIHITQSDFSADEEPPTTASIAMVAPPGAAAPADGAAAAAAAGEAGTSVIARVVLVGLNIMLPLINAELLKFPKLAQLYYSLLSYMLEVYPRAVAELEPQHFGSLMATLEWGVLGSDVVAVHCSLEGLAGLAKYQAAAVQSGSRGLAGQSAGNRSVVSHFQELLLRRLLLEDTPGDLVELAADALLPLLLAEPAAFGPLSAHIAASAGASGEPRAATAVANALAQLGGWLQQHAEQLAAGPAREGDAGHAARRQAARQFRQQLSKMVADVRGLIRLR</sequence>
<evidence type="ECO:0000313" key="10">
    <source>
        <dbReference type="EMBL" id="WIA10478.1"/>
    </source>
</evidence>